<dbReference type="EMBL" id="SMKU01000103">
    <property type="protein sequence ID" value="TDD84321.1"/>
    <property type="molecule type" value="Genomic_DNA"/>
</dbReference>
<sequence>MAQKHLDELAASLTARDWTCGLVETCGDVLLRLHPPAWHGDPDRVVDVVVRDRGEGPYFAYARTPRRSITPVDLVGKAVRAIIHVHGGALPRPPFVPPALAGFAAALNGEPSRASP</sequence>
<evidence type="ECO:0000313" key="1">
    <source>
        <dbReference type="EMBL" id="TDD84321.1"/>
    </source>
</evidence>
<reference evidence="1 2" key="1">
    <citation type="submission" date="2019-03" db="EMBL/GenBank/DDBJ databases">
        <title>Draft genome sequences of novel Actinobacteria.</title>
        <authorList>
            <person name="Sahin N."/>
            <person name="Ay H."/>
            <person name="Saygin H."/>
        </authorList>
    </citation>
    <scope>NUCLEOTIDE SEQUENCE [LARGE SCALE GENOMIC DNA]</scope>
    <source>
        <strain evidence="1 2">H3C3</strain>
    </source>
</reference>
<accession>A0A4R5BDM7</accession>
<dbReference type="OrthoDB" id="9977483at2"/>
<keyword evidence="2" id="KW-1185">Reference proteome</keyword>
<comment type="caution">
    <text evidence="1">The sequence shown here is derived from an EMBL/GenBank/DDBJ whole genome shotgun (WGS) entry which is preliminary data.</text>
</comment>
<dbReference type="Proteomes" id="UP000294513">
    <property type="component" value="Unassembled WGS sequence"/>
</dbReference>
<proteinExistence type="predicted"/>
<gene>
    <name evidence="1" type="ORF">E1298_20190</name>
</gene>
<evidence type="ECO:0000313" key="2">
    <source>
        <dbReference type="Proteomes" id="UP000294513"/>
    </source>
</evidence>
<name>A0A4R5BDM7_9ACTN</name>
<organism evidence="1 2">
    <name type="scientific">Actinomadura rubrisoli</name>
    <dbReference type="NCBI Taxonomy" id="2530368"/>
    <lineage>
        <taxon>Bacteria</taxon>
        <taxon>Bacillati</taxon>
        <taxon>Actinomycetota</taxon>
        <taxon>Actinomycetes</taxon>
        <taxon>Streptosporangiales</taxon>
        <taxon>Thermomonosporaceae</taxon>
        <taxon>Actinomadura</taxon>
    </lineage>
</organism>
<protein>
    <submittedName>
        <fullName evidence="1">Uncharacterized protein</fullName>
    </submittedName>
</protein>
<dbReference type="AlphaFoldDB" id="A0A4R5BDM7"/>
<dbReference type="RefSeq" id="WP_131895489.1">
    <property type="nucleotide sequence ID" value="NZ_SMKU01000103.1"/>
</dbReference>